<reference evidence="3 4" key="1">
    <citation type="submission" date="2014-04" db="EMBL/GenBank/DDBJ databases">
        <title>Evolutionary Origins and Diversification of the Mycorrhizal Mutualists.</title>
        <authorList>
            <consortium name="DOE Joint Genome Institute"/>
            <consortium name="Mycorrhizal Genomics Consortium"/>
            <person name="Kohler A."/>
            <person name="Kuo A."/>
            <person name="Nagy L.G."/>
            <person name="Floudas D."/>
            <person name="Copeland A."/>
            <person name="Barry K.W."/>
            <person name="Cichocki N."/>
            <person name="Veneault-Fourrey C."/>
            <person name="LaButti K."/>
            <person name="Lindquist E.A."/>
            <person name="Lipzen A."/>
            <person name="Lundell T."/>
            <person name="Morin E."/>
            <person name="Murat C."/>
            <person name="Riley R."/>
            <person name="Ohm R."/>
            <person name="Sun H."/>
            <person name="Tunlid A."/>
            <person name="Henrissat B."/>
            <person name="Grigoriev I.V."/>
            <person name="Hibbett D.S."/>
            <person name="Martin F."/>
        </authorList>
    </citation>
    <scope>NUCLEOTIDE SEQUENCE [LARGE SCALE GENOMIC DNA]</scope>
    <source>
        <strain evidence="3 4">MD-312</strain>
    </source>
</reference>
<feature type="domain" description="GST C-terminal" evidence="2">
    <location>
        <begin position="75"/>
        <end position="231"/>
    </location>
</feature>
<dbReference type="InterPro" id="IPR040079">
    <property type="entry name" value="Glutathione_S-Trfase"/>
</dbReference>
<evidence type="ECO:0008006" key="5">
    <source>
        <dbReference type="Google" id="ProtNLM"/>
    </source>
</evidence>
<gene>
    <name evidence="3" type="ORF">HYDPIDRAFT_113664</name>
</gene>
<dbReference type="SUPFAM" id="SSF52833">
    <property type="entry name" value="Thioredoxin-like"/>
    <property type="match status" value="1"/>
</dbReference>
<dbReference type="EMBL" id="KN839852">
    <property type="protein sequence ID" value="KIJ63102.1"/>
    <property type="molecule type" value="Genomic_DNA"/>
</dbReference>
<evidence type="ECO:0000313" key="4">
    <source>
        <dbReference type="Proteomes" id="UP000053820"/>
    </source>
</evidence>
<proteinExistence type="predicted"/>
<dbReference type="SFLD" id="SFLDS00019">
    <property type="entry name" value="Glutathione_Transferase_(cytos"/>
    <property type="match status" value="1"/>
</dbReference>
<sequence length="239" mass="26395">MPEQITLYHDVHKASPYSHKVELALLEAGASFKSHGFDVYSKPSWFVEGVNPITGKIPALTYGGPDVPPEQPSPLSTKLTESSVILEFIADVFPSSDLLPKDPVSRARVRFFADAVAKHVETPAVQFLRGLGTYEKLLEGLEVVQGLLPEEGKYAVGDTFTIADAAAAPFFARLELMVKTDVGGFEPGMGKKLGEALEAEKFARFRKYRKALLERESMKKSFDLDQMEVAWRAIFAKQS</sequence>
<dbReference type="PROSITE" id="PS50404">
    <property type="entry name" value="GST_NTER"/>
    <property type="match status" value="1"/>
</dbReference>
<evidence type="ECO:0000259" key="1">
    <source>
        <dbReference type="PROSITE" id="PS50404"/>
    </source>
</evidence>
<dbReference type="Proteomes" id="UP000053820">
    <property type="component" value="Unassembled WGS sequence"/>
</dbReference>
<dbReference type="Gene3D" id="1.20.1050.10">
    <property type="match status" value="1"/>
</dbReference>
<evidence type="ECO:0000259" key="2">
    <source>
        <dbReference type="PROSITE" id="PS50405"/>
    </source>
</evidence>
<organism evidence="3 4">
    <name type="scientific">Hydnomerulius pinastri MD-312</name>
    <dbReference type="NCBI Taxonomy" id="994086"/>
    <lineage>
        <taxon>Eukaryota</taxon>
        <taxon>Fungi</taxon>
        <taxon>Dikarya</taxon>
        <taxon>Basidiomycota</taxon>
        <taxon>Agaricomycotina</taxon>
        <taxon>Agaricomycetes</taxon>
        <taxon>Agaricomycetidae</taxon>
        <taxon>Boletales</taxon>
        <taxon>Boletales incertae sedis</taxon>
        <taxon>Leucogyrophana</taxon>
    </lineage>
</organism>
<dbReference type="Pfam" id="PF13410">
    <property type="entry name" value="GST_C_2"/>
    <property type="match status" value="1"/>
</dbReference>
<dbReference type="CDD" id="cd00570">
    <property type="entry name" value="GST_N_family"/>
    <property type="match status" value="1"/>
</dbReference>
<dbReference type="Gene3D" id="3.40.30.10">
    <property type="entry name" value="Glutaredoxin"/>
    <property type="match status" value="1"/>
</dbReference>
<dbReference type="Pfam" id="PF13409">
    <property type="entry name" value="GST_N_2"/>
    <property type="match status" value="1"/>
</dbReference>
<dbReference type="PROSITE" id="PS50405">
    <property type="entry name" value="GST_CTER"/>
    <property type="match status" value="1"/>
</dbReference>
<dbReference type="PANTHER" id="PTHR43968">
    <property type="match status" value="1"/>
</dbReference>
<dbReference type="InterPro" id="IPR036282">
    <property type="entry name" value="Glutathione-S-Trfase_C_sf"/>
</dbReference>
<dbReference type="SUPFAM" id="SSF47616">
    <property type="entry name" value="GST C-terminal domain-like"/>
    <property type="match status" value="1"/>
</dbReference>
<dbReference type="InterPro" id="IPR036249">
    <property type="entry name" value="Thioredoxin-like_sf"/>
</dbReference>
<dbReference type="OrthoDB" id="202840at2759"/>
<dbReference type="InterPro" id="IPR010987">
    <property type="entry name" value="Glutathione-S-Trfase_C-like"/>
</dbReference>
<evidence type="ECO:0000313" key="3">
    <source>
        <dbReference type="EMBL" id="KIJ63102.1"/>
    </source>
</evidence>
<keyword evidence="4" id="KW-1185">Reference proteome</keyword>
<name>A0A0C9WE72_9AGAM</name>
<dbReference type="InterPro" id="IPR050983">
    <property type="entry name" value="GST_Omega/HSP26"/>
</dbReference>
<dbReference type="PANTHER" id="PTHR43968:SF6">
    <property type="entry name" value="GLUTATHIONE S-TRANSFERASE OMEGA"/>
    <property type="match status" value="1"/>
</dbReference>
<dbReference type="InterPro" id="IPR004045">
    <property type="entry name" value="Glutathione_S-Trfase_N"/>
</dbReference>
<dbReference type="AlphaFoldDB" id="A0A0C9WE72"/>
<dbReference type="GO" id="GO:0005737">
    <property type="term" value="C:cytoplasm"/>
    <property type="evidence" value="ECO:0007669"/>
    <property type="project" value="TreeGrafter"/>
</dbReference>
<feature type="domain" description="GST N-terminal" evidence="1">
    <location>
        <begin position="5"/>
        <end position="97"/>
    </location>
</feature>
<protein>
    <recommendedName>
        <fullName evidence="5">Glutathione transferase</fullName>
    </recommendedName>
</protein>
<accession>A0A0C9WE72</accession>
<dbReference type="HOGENOM" id="CLU_066075_0_0_1"/>
<dbReference type="SFLD" id="SFLDG00358">
    <property type="entry name" value="Main_(cytGST)"/>
    <property type="match status" value="1"/>
</dbReference>